<protein>
    <submittedName>
        <fullName evidence="2">Uncharacterized protein</fullName>
    </submittedName>
</protein>
<sequence length="273" mass="32337">MISCTVICLFLLLQRLVCYSNCSYCVKINFLCLFFFTSIYQMKRNLCGIQCKYRYEQQLFVNIKTINKNKEKYRRGLYSSFSSVHQQQFDSLKPDNQQKNFKLINVQEGETFIEDNDVVIDEDFDNKIQMMQMDGPDAHEEVYPLSRYSSETQLKIKIALFIRHAYMNKTNSNTLLNLIRGISAKEIPNNCDKLWNDLNVKFSYKTIIYCSSCFKKLQHIKQRCSNNECQNQMRKINSELILFDVANEVRSITIKNYHLIKWYQENSENGLPI</sequence>
<organism evidence="2 3">
    <name type="scientific">Rotaria sordida</name>
    <dbReference type="NCBI Taxonomy" id="392033"/>
    <lineage>
        <taxon>Eukaryota</taxon>
        <taxon>Metazoa</taxon>
        <taxon>Spiralia</taxon>
        <taxon>Gnathifera</taxon>
        <taxon>Rotifera</taxon>
        <taxon>Eurotatoria</taxon>
        <taxon>Bdelloidea</taxon>
        <taxon>Philodinida</taxon>
        <taxon>Philodinidae</taxon>
        <taxon>Rotaria</taxon>
    </lineage>
</organism>
<evidence type="ECO:0000313" key="2">
    <source>
        <dbReference type="EMBL" id="CAF1223586.1"/>
    </source>
</evidence>
<dbReference type="Proteomes" id="UP000663889">
    <property type="component" value="Unassembled WGS sequence"/>
</dbReference>
<dbReference type="EMBL" id="CAJNOU010001570">
    <property type="protein sequence ID" value="CAF1223586.1"/>
    <property type="molecule type" value="Genomic_DNA"/>
</dbReference>
<evidence type="ECO:0000256" key="1">
    <source>
        <dbReference type="SAM" id="SignalP"/>
    </source>
</evidence>
<feature type="chain" id="PRO_5033019343" evidence="1">
    <location>
        <begin position="19"/>
        <end position="273"/>
    </location>
</feature>
<evidence type="ECO:0000313" key="3">
    <source>
        <dbReference type="Proteomes" id="UP000663889"/>
    </source>
</evidence>
<feature type="signal peptide" evidence="1">
    <location>
        <begin position="1"/>
        <end position="18"/>
    </location>
</feature>
<accession>A0A814Y2I4</accession>
<name>A0A814Y2I4_9BILA</name>
<gene>
    <name evidence="2" type="ORF">SEV965_LOCUS22317</name>
</gene>
<proteinExistence type="predicted"/>
<keyword evidence="1" id="KW-0732">Signal</keyword>
<dbReference type="AlphaFoldDB" id="A0A814Y2I4"/>
<reference evidence="2" key="1">
    <citation type="submission" date="2021-02" db="EMBL/GenBank/DDBJ databases">
        <authorList>
            <person name="Nowell W R."/>
        </authorList>
    </citation>
    <scope>NUCLEOTIDE SEQUENCE</scope>
</reference>
<comment type="caution">
    <text evidence="2">The sequence shown here is derived from an EMBL/GenBank/DDBJ whole genome shotgun (WGS) entry which is preliminary data.</text>
</comment>